<reference evidence="3" key="1">
    <citation type="journal article" date="2019" name="Int. J. Syst. Evol. Microbiol.">
        <title>The Global Catalogue of Microorganisms (GCM) 10K type strain sequencing project: providing services to taxonomists for standard genome sequencing and annotation.</title>
        <authorList>
            <consortium name="The Broad Institute Genomics Platform"/>
            <consortium name="The Broad Institute Genome Sequencing Center for Infectious Disease"/>
            <person name="Wu L."/>
            <person name="Ma J."/>
        </authorList>
    </citation>
    <scope>NUCLEOTIDE SEQUENCE [LARGE SCALE GENOMIC DNA]</scope>
    <source>
        <strain evidence="3">NBRC 101365</strain>
    </source>
</reference>
<dbReference type="PROSITE" id="PS51257">
    <property type="entry name" value="PROKAR_LIPOPROTEIN"/>
    <property type="match status" value="1"/>
</dbReference>
<dbReference type="Proteomes" id="UP001156882">
    <property type="component" value="Unassembled WGS sequence"/>
</dbReference>
<evidence type="ECO:0000313" key="3">
    <source>
        <dbReference type="Proteomes" id="UP001156882"/>
    </source>
</evidence>
<dbReference type="RefSeq" id="WP_284312601.1">
    <property type="nucleotide sequence ID" value="NZ_BSPC01000023.1"/>
</dbReference>
<organism evidence="2 3">
    <name type="scientific">Labrys miyagiensis</name>
    <dbReference type="NCBI Taxonomy" id="346912"/>
    <lineage>
        <taxon>Bacteria</taxon>
        <taxon>Pseudomonadati</taxon>
        <taxon>Pseudomonadota</taxon>
        <taxon>Alphaproteobacteria</taxon>
        <taxon>Hyphomicrobiales</taxon>
        <taxon>Xanthobacteraceae</taxon>
        <taxon>Labrys</taxon>
    </lineage>
</organism>
<accession>A0ABQ6CLN1</accession>
<evidence type="ECO:0000313" key="2">
    <source>
        <dbReference type="EMBL" id="GLS19619.1"/>
    </source>
</evidence>
<proteinExistence type="predicted"/>
<comment type="caution">
    <text evidence="2">The sequence shown here is derived from an EMBL/GenBank/DDBJ whole genome shotgun (WGS) entry which is preliminary data.</text>
</comment>
<evidence type="ECO:0008006" key="4">
    <source>
        <dbReference type="Google" id="ProtNLM"/>
    </source>
</evidence>
<sequence length="229" mass="24599">MRPGTFLFFGAYASLALSLLACGQDRAPVAYASIRPLTAAEQADPNRFSIADVAAVASGRKRMSCIELIMGDLYAFGMETVATAPSIEADASTRAISGAVGPSSKRLIEEEMKCHCDGTVPMPGYELFERRQDLLRGGGTTPLSPDLLSYYPKDANGQPRFLHYGENIPDAMLRKLPPVPPGHRSGQCDGSQSCLEARARINAQARAEGKPEPYPNLETPPKALCKRAA</sequence>
<gene>
    <name evidence="2" type="ORF">GCM10007874_26360</name>
</gene>
<dbReference type="EMBL" id="BSPC01000023">
    <property type="protein sequence ID" value="GLS19619.1"/>
    <property type="molecule type" value="Genomic_DNA"/>
</dbReference>
<evidence type="ECO:0000256" key="1">
    <source>
        <dbReference type="SAM" id="MobiDB-lite"/>
    </source>
</evidence>
<feature type="region of interest" description="Disordered" evidence="1">
    <location>
        <begin position="199"/>
        <end position="229"/>
    </location>
</feature>
<name>A0ABQ6CLN1_9HYPH</name>
<protein>
    <recommendedName>
        <fullName evidence="4">Lipoprotein</fullName>
    </recommendedName>
</protein>
<keyword evidence="3" id="KW-1185">Reference proteome</keyword>